<sequence>MELSEIVKRVRAKSPDGKVLLSFSRGKDAWAAWLAIRDKFDVCPFYYYGIEGLEFVDEYLEYCERVIGKRIVRLPSPAAHSRLSPKGLVFQPPERVETLCACNLETFDWTEVQRTAARCFGIDEGTYTALGVRAADSARRALAFKSHGPVTENLRKFYPVWDWNKDRLVSELTRNNIVLPVDYKIWGRTFDGIYLLFLLGLKKHFPRDYQRVLEYYPLADLELFRYGKETGNFV</sequence>
<dbReference type="AlphaFoldDB" id="A0A239AWH0"/>
<evidence type="ECO:0000313" key="2">
    <source>
        <dbReference type="Proteomes" id="UP000198324"/>
    </source>
</evidence>
<dbReference type="InterPro" id="IPR014729">
    <property type="entry name" value="Rossmann-like_a/b/a_fold"/>
</dbReference>
<reference evidence="1 2" key="1">
    <citation type="submission" date="2017-06" db="EMBL/GenBank/DDBJ databases">
        <authorList>
            <person name="Kim H.J."/>
            <person name="Triplett B.A."/>
        </authorList>
    </citation>
    <scope>NUCLEOTIDE SEQUENCE [LARGE SCALE GENOMIC DNA]</scope>
    <source>
        <strain evidence="1 2">DSM 13116</strain>
    </source>
</reference>
<dbReference type="Proteomes" id="UP000198324">
    <property type="component" value="Unassembled WGS sequence"/>
</dbReference>
<gene>
    <name evidence="1" type="ORF">SAMN04488503_2236</name>
</gene>
<accession>A0A239AWH0</accession>
<dbReference type="EMBL" id="FZOC01000004">
    <property type="protein sequence ID" value="SNR99384.1"/>
    <property type="molecule type" value="Genomic_DNA"/>
</dbReference>
<organism evidence="1 2">
    <name type="scientific">Humidesulfovibrio mexicanus</name>
    <dbReference type="NCBI Taxonomy" id="147047"/>
    <lineage>
        <taxon>Bacteria</taxon>
        <taxon>Pseudomonadati</taxon>
        <taxon>Thermodesulfobacteriota</taxon>
        <taxon>Desulfovibrionia</taxon>
        <taxon>Desulfovibrionales</taxon>
        <taxon>Desulfovibrionaceae</taxon>
        <taxon>Humidesulfovibrio</taxon>
    </lineage>
</organism>
<name>A0A239AWH0_9BACT</name>
<dbReference type="Gene3D" id="3.40.50.620">
    <property type="entry name" value="HUPs"/>
    <property type="match status" value="1"/>
</dbReference>
<dbReference type="OrthoDB" id="9774475at2"/>
<keyword evidence="2" id="KW-1185">Reference proteome</keyword>
<dbReference type="SUPFAM" id="SSF52402">
    <property type="entry name" value="Adenine nucleotide alpha hydrolases-like"/>
    <property type="match status" value="1"/>
</dbReference>
<evidence type="ECO:0000313" key="1">
    <source>
        <dbReference type="EMBL" id="SNR99384.1"/>
    </source>
</evidence>
<evidence type="ECO:0008006" key="3">
    <source>
        <dbReference type="Google" id="ProtNLM"/>
    </source>
</evidence>
<dbReference type="RefSeq" id="WP_089274441.1">
    <property type="nucleotide sequence ID" value="NZ_FZOC01000004.1"/>
</dbReference>
<protein>
    <recommendedName>
        <fullName evidence="3">Phosphoadenosine phosphosulfate reductase family protein</fullName>
    </recommendedName>
</protein>
<proteinExistence type="predicted"/>